<dbReference type="Gramene" id="TraesJAG1B03G00218190.1">
    <property type="protein sequence ID" value="TraesJAG1B03G00218190.1.CDS1"/>
    <property type="gene ID" value="TraesJAG1B03G00218190"/>
</dbReference>
<dbReference type="EnsemblPlants" id="TraesCS1B02G089300.1">
    <property type="protein sequence ID" value="TraesCS1B02G089300.1.cds1"/>
    <property type="gene ID" value="TraesCS1B02G089300"/>
</dbReference>
<accession>A0A3B5YSH3</accession>
<gene>
    <name evidence="2" type="primary">LOC123087424</name>
</gene>
<reference evidence="2" key="1">
    <citation type="submission" date="2018-08" db="EMBL/GenBank/DDBJ databases">
        <authorList>
            <person name="Rossello M."/>
        </authorList>
    </citation>
    <scope>NUCLEOTIDE SEQUENCE [LARGE SCALE GENOMIC DNA]</scope>
    <source>
        <strain evidence="2">cv. Chinese Spring</strain>
    </source>
</reference>
<dbReference type="Gramene" id="TraesCS1B02G089300.1">
    <property type="protein sequence ID" value="TraesCS1B02G089300.1.cds1"/>
    <property type="gene ID" value="TraesCS1B02G089300"/>
</dbReference>
<reference evidence="2" key="2">
    <citation type="submission" date="2018-10" db="UniProtKB">
        <authorList>
            <consortium name="EnsemblPlants"/>
        </authorList>
    </citation>
    <scope>IDENTIFICATION</scope>
</reference>
<dbReference type="Gramene" id="TraesMAC1B03G00220790.1">
    <property type="protein sequence ID" value="TraesMAC1B03G00220790.1.CDS1"/>
    <property type="gene ID" value="TraesMAC1B03G00220790"/>
</dbReference>
<dbReference type="RefSeq" id="XP_044365373.1">
    <property type="nucleotide sequence ID" value="XM_044509438.1"/>
</dbReference>
<dbReference type="GO" id="GO:0005634">
    <property type="term" value="C:nucleus"/>
    <property type="evidence" value="ECO:0000318"/>
    <property type="project" value="GO_Central"/>
</dbReference>
<organism evidence="2">
    <name type="scientific">Triticum aestivum</name>
    <name type="common">Wheat</name>
    <dbReference type="NCBI Taxonomy" id="4565"/>
    <lineage>
        <taxon>Eukaryota</taxon>
        <taxon>Viridiplantae</taxon>
        <taxon>Streptophyta</taxon>
        <taxon>Embryophyta</taxon>
        <taxon>Tracheophyta</taxon>
        <taxon>Spermatophyta</taxon>
        <taxon>Magnoliopsida</taxon>
        <taxon>Liliopsida</taxon>
        <taxon>Poales</taxon>
        <taxon>Poaceae</taxon>
        <taxon>BOP clade</taxon>
        <taxon>Pooideae</taxon>
        <taxon>Triticodae</taxon>
        <taxon>Triticeae</taxon>
        <taxon>Triticinae</taxon>
        <taxon>Triticum</taxon>
    </lineage>
</organism>
<dbReference type="Gramene" id="TraesCAD_scaffold_185537_01G000100.1">
    <property type="protein sequence ID" value="TraesCAD_scaffold_185537_01G000100.1"/>
    <property type="gene ID" value="TraesCAD_scaffold_185537_01G000100"/>
</dbReference>
<protein>
    <submittedName>
        <fullName evidence="2">Uncharacterized protein</fullName>
    </submittedName>
</protein>
<name>A0A3B5YSH3_WHEAT</name>
<dbReference type="GeneID" id="123087424"/>
<dbReference type="Proteomes" id="UP000019116">
    <property type="component" value="Chromosome 1B"/>
</dbReference>
<dbReference type="RefSeq" id="XP_044365382.1">
    <property type="nucleotide sequence ID" value="XM_044509447.1"/>
</dbReference>
<dbReference type="OrthoDB" id="696813at2759"/>
<feature type="compositionally biased region" description="Basic and acidic residues" evidence="1">
    <location>
        <begin position="89"/>
        <end position="103"/>
    </location>
</feature>
<dbReference type="Gramene" id="TraesSYM1B03G00223630.1">
    <property type="protein sequence ID" value="TraesSYM1B03G00223630.1.CDS1"/>
    <property type="gene ID" value="TraesSYM1B03G00223630"/>
</dbReference>
<proteinExistence type="predicted"/>
<dbReference type="AlphaFoldDB" id="A0A3B5YSH3"/>
<dbReference type="Gramene" id="TraesJUL1B03G00217290.1">
    <property type="protein sequence ID" value="TraesJUL1B03G00217290.1.CDS1"/>
    <property type="gene ID" value="TraesJUL1B03G00217290"/>
</dbReference>
<evidence type="ECO:0000313" key="3">
    <source>
        <dbReference type="Proteomes" id="UP000019116"/>
    </source>
</evidence>
<feature type="compositionally biased region" description="Acidic residues" evidence="1">
    <location>
        <begin position="33"/>
        <end position="54"/>
    </location>
</feature>
<feature type="region of interest" description="Disordered" evidence="1">
    <location>
        <begin position="1"/>
        <end position="112"/>
    </location>
</feature>
<dbReference type="SMR" id="A0A3B5YSH3"/>
<dbReference type="Gramene" id="TraesWEE_scaffold_005249_01G000100.1">
    <property type="protein sequence ID" value="TraesWEE_scaffold_005249_01G000100.1"/>
    <property type="gene ID" value="TraesWEE_scaffold_005249_01G000100"/>
</dbReference>
<feature type="compositionally biased region" description="Basic and acidic residues" evidence="1">
    <location>
        <begin position="19"/>
        <end position="32"/>
    </location>
</feature>
<evidence type="ECO:0000313" key="2">
    <source>
        <dbReference type="EnsemblPlants" id="TraesCS1B02G089300.1.cds1"/>
    </source>
</evidence>
<feature type="compositionally biased region" description="Low complexity" evidence="1">
    <location>
        <begin position="1"/>
        <end position="10"/>
    </location>
</feature>
<keyword evidence="3" id="KW-1185">Reference proteome</keyword>
<sequence>MASPQSSYGSSEEDASSDGSDHQVVEKQPLREESEEETGGNEESEEEEEEEEGAGDNVVPDDNNIHQSPLQGDTVPDSESPPRSQPKRKAVDAEPVEPKRMRSAEAPQPRMQPEATEVALIQPEIAEHALTKSDAEKLFQVKIDFYWHLGQEVLALEEKHPGLFKSPFLKLPDEKARILNAKLQKQHIAKLKALLRLADIRKEVTNSLINCLD</sequence>
<evidence type="ECO:0000256" key="1">
    <source>
        <dbReference type="SAM" id="MobiDB-lite"/>
    </source>
</evidence>
<dbReference type="RefSeq" id="XP_044365366.1">
    <property type="nucleotide sequence ID" value="XM_044509431.1"/>
</dbReference>
<dbReference type="Gramene" id="TraesCS1B03G0237400.1">
    <property type="protein sequence ID" value="TraesCS1B03G0237400.1.CDS1"/>
    <property type="gene ID" value="TraesCS1B03G0237400"/>
</dbReference>
<dbReference type="Gramene" id="TraesJUL1B03G00217350.1">
    <property type="protein sequence ID" value="TraesJUL1B03G00217350.1.CDS1"/>
    <property type="gene ID" value="TraesJUL1B03G00217350"/>
</dbReference>
<dbReference type="Gramene" id="TraesARI1B03G00222020.1">
    <property type="protein sequence ID" value="TraesARI1B03G00222020.1.CDS1"/>
    <property type="gene ID" value="TraesARI1B03G00222020"/>
</dbReference>
<dbReference type="Gramene" id="TraesARI1B03G00222070.1">
    <property type="protein sequence ID" value="TraesARI1B03G00222070.1.CDS1"/>
    <property type="gene ID" value="TraesARI1B03G00222070"/>
</dbReference>
<dbReference type="Gramene" id="TraesCLE_scaffold_243952_01G000100.1">
    <property type="protein sequence ID" value="TraesCLE_scaffold_243952_01G000100.1"/>
    <property type="gene ID" value="TraesCLE_scaffold_243952_01G000100"/>
</dbReference>